<dbReference type="GeneID" id="92962688"/>
<dbReference type="EMBL" id="JXLU01000084">
    <property type="protein sequence ID" value="KIO72722.1"/>
    <property type="molecule type" value="Genomic_DNA"/>
</dbReference>
<reference evidence="4 5" key="2">
    <citation type="submission" date="2015-01" db="EMBL/GenBank/DDBJ databases">
        <title>Draft Genome Sequences of Four Bacillus thermoamylovorans Strains, Isolated From Food Products.</title>
        <authorList>
            <person name="Krawcyk A.O."/>
            <person name="Berendsen E.M."/>
            <person name="Eijlander R.T."/>
            <person name="de Jong A."/>
            <person name="Wells-Bennik M."/>
            <person name="Kuipers O.P."/>
        </authorList>
    </citation>
    <scope>NUCLEOTIDE SEQUENCE [LARGE SCALE GENOMIC DNA]</scope>
    <source>
        <strain evidence="4 5">B4167</strain>
    </source>
</reference>
<evidence type="ECO:0000313" key="6">
    <source>
        <dbReference type="Proteomes" id="UP000040576"/>
    </source>
</evidence>
<feature type="compositionally biased region" description="Basic and acidic residues" evidence="1">
    <location>
        <begin position="1"/>
        <end position="15"/>
    </location>
</feature>
<dbReference type="AlphaFoldDB" id="A0A090J587"/>
<dbReference type="Proteomes" id="UP000032076">
    <property type="component" value="Unassembled WGS sequence"/>
</dbReference>
<evidence type="ECO:0000256" key="1">
    <source>
        <dbReference type="SAM" id="MobiDB-lite"/>
    </source>
</evidence>
<proteinExistence type="predicted"/>
<feature type="compositionally biased region" description="Basic and acidic residues" evidence="1">
    <location>
        <begin position="26"/>
        <end position="37"/>
    </location>
</feature>
<name>A0A090J587_9BACI</name>
<keyword evidence="2" id="KW-1133">Transmembrane helix</keyword>
<organism evidence="3 6">
    <name type="scientific">Caldibacillus thermoamylovorans</name>
    <dbReference type="NCBI Taxonomy" id="35841"/>
    <lineage>
        <taxon>Bacteria</taxon>
        <taxon>Bacillati</taxon>
        <taxon>Bacillota</taxon>
        <taxon>Bacilli</taxon>
        <taxon>Bacillales</taxon>
        <taxon>Bacillaceae</taxon>
        <taxon>Caldibacillus</taxon>
    </lineage>
</organism>
<evidence type="ECO:0000256" key="2">
    <source>
        <dbReference type="SAM" id="Phobius"/>
    </source>
</evidence>
<evidence type="ECO:0000313" key="3">
    <source>
        <dbReference type="EMBL" id="CEE03080.1"/>
    </source>
</evidence>
<accession>A0A090J587</accession>
<dbReference type="InterPro" id="IPR024596">
    <property type="entry name" value="RNApol_su_b/EpuA"/>
</dbReference>
<gene>
    <name evidence="4" type="ORF">B4167_2773</name>
    <name evidence="3" type="ORF">BT1A1_3298</name>
</gene>
<feature type="transmembrane region" description="Helical" evidence="2">
    <location>
        <begin position="47"/>
        <end position="73"/>
    </location>
</feature>
<evidence type="ECO:0008006" key="7">
    <source>
        <dbReference type="Google" id="ProtNLM"/>
    </source>
</evidence>
<feature type="compositionally biased region" description="Basic residues" evidence="1">
    <location>
        <begin position="16"/>
        <end position="25"/>
    </location>
</feature>
<keyword evidence="2" id="KW-0812">Transmembrane</keyword>
<feature type="region of interest" description="Disordered" evidence="1">
    <location>
        <begin position="1"/>
        <end position="37"/>
    </location>
</feature>
<reference evidence="3 6" key="1">
    <citation type="submission" date="2014-07" db="EMBL/GenBank/DDBJ databases">
        <authorList>
            <person name="Wibberg Daniel"/>
        </authorList>
    </citation>
    <scope>NUCLEOTIDE SEQUENCE [LARGE SCALE GENOMIC DNA]</scope>
</reference>
<sequence>MENLDDHRETREGRIKNRISGKKTKKDNEEEKAEKKEKRLRTRLIPIWLRLIIVLFLILLLFFIGAMIGYGVIGDGKPTDVFKKSTWTHILEIVNDGTGSK</sequence>
<protein>
    <recommendedName>
        <fullName evidence="7">DNA-directed RNA polymerase subunit beta</fullName>
    </recommendedName>
</protein>
<dbReference type="EMBL" id="CCRF01000100">
    <property type="protein sequence ID" value="CEE03080.1"/>
    <property type="molecule type" value="Genomic_DNA"/>
</dbReference>
<keyword evidence="2" id="KW-0472">Membrane</keyword>
<dbReference type="RefSeq" id="WP_227139861.1">
    <property type="nucleotide sequence ID" value="NZ_CCRF01000100.1"/>
</dbReference>
<dbReference type="Pfam" id="PF11772">
    <property type="entry name" value="EpuA"/>
    <property type="match status" value="1"/>
</dbReference>
<evidence type="ECO:0000313" key="5">
    <source>
        <dbReference type="Proteomes" id="UP000032076"/>
    </source>
</evidence>
<dbReference type="PATRIC" id="fig|35841.7.peg.838"/>
<evidence type="ECO:0000313" key="4">
    <source>
        <dbReference type="EMBL" id="KIO72722.1"/>
    </source>
</evidence>
<keyword evidence="6" id="KW-1185">Reference proteome</keyword>
<dbReference type="Proteomes" id="UP000040576">
    <property type="component" value="Unassembled WGS sequence"/>
</dbReference>